<feature type="transmembrane region" description="Helical" evidence="5">
    <location>
        <begin position="45"/>
        <end position="64"/>
    </location>
</feature>
<feature type="transmembrane region" description="Helical" evidence="5">
    <location>
        <begin position="70"/>
        <end position="89"/>
    </location>
</feature>
<dbReference type="HAMAP" id="MF_01536">
    <property type="entry name" value="UPF0344"/>
    <property type="match status" value="1"/>
</dbReference>
<dbReference type="GO" id="GO:0005886">
    <property type="term" value="C:plasma membrane"/>
    <property type="evidence" value="ECO:0007669"/>
    <property type="project" value="UniProtKB-SubCell"/>
</dbReference>
<dbReference type="RefSeq" id="WP_052015890.1">
    <property type="nucleotide sequence ID" value="NZ_BAUU01000017.1"/>
</dbReference>
<evidence type="ECO:0000256" key="5">
    <source>
        <dbReference type="HAMAP-Rule" id="MF_01536"/>
    </source>
</evidence>
<dbReference type="Pfam" id="PF07457">
    <property type="entry name" value="DUF1516"/>
    <property type="match status" value="1"/>
</dbReference>
<dbReference type="OrthoDB" id="2365314at2"/>
<dbReference type="EMBL" id="BAUU01000017">
    <property type="protein sequence ID" value="GAE31171.1"/>
    <property type="molecule type" value="Genomic_DNA"/>
</dbReference>
<comment type="subcellular location">
    <subcellularLocation>
        <location evidence="5">Cell membrane</location>
        <topology evidence="5">Multi-pass membrane protein</topology>
    </subcellularLocation>
</comment>
<dbReference type="InterPro" id="IPR010899">
    <property type="entry name" value="UPF0344"/>
</dbReference>
<keyword evidence="4 5" id="KW-0472">Membrane</keyword>
<dbReference type="AlphaFoldDB" id="W4QGF7"/>
<keyword evidence="2 5" id="KW-0812">Transmembrane</keyword>
<comment type="caution">
    <text evidence="6">The sequence shown here is derived from an EMBL/GenBank/DDBJ whole genome shotgun (WGS) entry which is preliminary data.</text>
</comment>
<dbReference type="NCBIfam" id="NF010198">
    <property type="entry name" value="PRK13673.1-5"/>
    <property type="match status" value="1"/>
</dbReference>
<comment type="similarity">
    <text evidence="5">Belongs to the UPF0344 family.</text>
</comment>
<dbReference type="Proteomes" id="UP000018895">
    <property type="component" value="Unassembled WGS sequence"/>
</dbReference>
<keyword evidence="7" id="KW-1185">Reference proteome</keyword>
<evidence type="ECO:0000313" key="7">
    <source>
        <dbReference type="Proteomes" id="UP000018895"/>
    </source>
</evidence>
<keyword evidence="1 5" id="KW-1003">Cell membrane</keyword>
<proteinExistence type="inferred from homology"/>
<protein>
    <recommendedName>
        <fullName evidence="5">UPF0344 protein JCM9152_2620</fullName>
    </recommendedName>
</protein>
<evidence type="ECO:0000256" key="4">
    <source>
        <dbReference type="ARBA" id="ARBA00023136"/>
    </source>
</evidence>
<organism evidence="6 7">
    <name type="scientific">Halalkalibacter hemicellulosilyticusJCM 9152</name>
    <dbReference type="NCBI Taxonomy" id="1236971"/>
    <lineage>
        <taxon>Bacteria</taxon>
        <taxon>Bacillati</taxon>
        <taxon>Bacillota</taxon>
        <taxon>Bacilli</taxon>
        <taxon>Bacillales</taxon>
        <taxon>Bacillaceae</taxon>
        <taxon>Halalkalibacter</taxon>
    </lineage>
</organism>
<feature type="transmembrane region" description="Helical" evidence="5">
    <location>
        <begin position="15"/>
        <end position="33"/>
    </location>
</feature>
<name>W4QGF7_9BACI</name>
<evidence type="ECO:0000256" key="3">
    <source>
        <dbReference type="ARBA" id="ARBA00022989"/>
    </source>
</evidence>
<feature type="transmembrane region" description="Helical" evidence="5">
    <location>
        <begin position="101"/>
        <end position="122"/>
    </location>
</feature>
<reference evidence="6" key="1">
    <citation type="journal article" date="2014" name="Genome Announc.">
        <title>Draft Genome Sequences of Three Alkaliphilic Bacillus Strains, Bacillus wakoensis JCM 9140T, Bacillus akibai JCM 9157T, and Bacillus hemicellulosilyticus JCM 9152T.</title>
        <authorList>
            <person name="Yuki M."/>
            <person name="Oshima K."/>
            <person name="Suda W."/>
            <person name="Oshida Y."/>
            <person name="Kitamura K."/>
            <person name="Iida T."/>
            <person name="Hattori M."/>
            <person name="Ohkuma M."/>
        </authorList>
    </citation>
    <scope>NUCLEOTIDE SEQUENCE [LARGE SCALE GENOMIC DNA]</scope>
    <source>
        <strain evidence="6">JCM 9152</strain>
    </source>
</reference>
<accession>W4QGF7</accession>
<evidence type="ECO:0000256" key="1">
    <source>
        <dbReference type="ARBA" id="ARBA00022475"/>
    </source>
</evidence>
<keyword evidence="3 5" id="KW-1133">Transmembrane helix</keyword>
<evidence type="ECO:0000256" key="2">
    <source>
        <dbReference type="ARBA" id="ARBA00022692"/>
    </source>
</evidence>
<evidence type="ECO:0000313" key="6">
    <source>
        <dbReference type="EMBL" id="GAE31171.1"/>
    </source>
</evidence>
<sequence length="124" mass="14028">MSQTLINIFYESHRGSWTILIILFIVAFFLYKAQKNKGATVVHMITRLFYLIMLVSGIGTLIGYQFPVVLIVKGILALVLIYVMEMILVRTKKNTLGDKAGVYWIALVVISLIVILMGFGVIRF</sequence>
<dbReference type="STRING" id="1236971.JCM9152_2620"/>
<gene>
    <name evidence="6" type="ORF">JCM9152_2620</name>
</gene>